<dbReference type="EMBL" id="CH991545">
    <property type="protein sequence ID" value="EDQ91533.1"/>
    <property type="molecule type" value="Genomic_DNA"/>
</dbReference>
<proteinExistence type="predicted"/>
<dbReference type="KEGG" id="mbr:MONBRDRAFT_31519"/>
<dbReference type="Gene3D" id="3.20.20.70">
    <property type="entry name" value="Aldolase class I"/>
    <property type="match status" value="1"/>
</dbReference>
<dbReference type="CDD" id="cd02801">
    <property type="entry name" value="DUS_like_FMN"/>
    <property type="match status" value="1"/>
</dbReference>
<gene>
    <name evidence="2" type="ORF">MONBRDRAFT_31519</name>
</gene>
<dbReference type="PANTHER" id="PTHR11082:SF31">
    <property type="entry name" value="TRNA-DIHYDROURIDINE(20A_20B) SYNTHASE [NAD(P)+]-LIKE"/>
    <property type="match status" value="1"/>
</dbReference>
<dbReference type="AlphaFoldDB" id="A9UTQ9"/>
<dbReference type="InterPro" id="IPR013785">
    <property type="entry name" value="Aldolase_TIM"/>
</dbReference>
<dbReference type="Proteomes" id="UP000001357">
    <property type="component" value="Unassembled WGS sequence"/>
</dbReference>
<feature type="domain" description="DUS-like FMN-binding" evidence="1">
    <location>
        <begin position="28"/>
        <end position="260"/>
    </location>
</feature>
<dbReference type="STRING" id="81824.A9UTQ9"/>
<keyword evidence="3" id="KW-1185">Reference proteome</keyword>
<dbReference type="Pfam" id="PF01207">
    <property type="entry name" value="Dus"/>
    <property type="match status" value="1"/>
</dbReference>
<dbReference type="InParanoid" id="A9UTQ9"/>
<dbReference type="PANTHER" id="PTHR11082">
    <property type="entry name" value="TRNA-DIHYDROURIDINE SYNTHASE"/>
    <property type="match status" value="1"/>
</dbReference>
<evidence type="ECO:0000313" key="3">
    <source>
        <dbReference type="Proteomes" id="UP000001357"/>
    </source>
</evidence>
<protein>
    <recommendedName>
        <fullName evidence="1">DUS-like FMN-binding domain-containing protein</fullName>
    </recommendedName>
</protein>
<dbReference type="eggNOG" id="KOG2335">
    <property type="taxonomic scope" value="Eukaryota"/>
</dbReference>
<dbReference type="FunCoup" id="A9UTQ9">
    <property type="interactions" value="551"/>
</dbReference>
<accession>A9UTQ9</accession>
<dbReference type="OMA" id="WECIEDY"/>
<name>A9UTQ9_MONBE</name>
<sequence>MAEVEPRCDVMALFVAARDEKRYLRVSAPMVRYSRLAFRRTVRKHGIDLAYTPMIVADSFTKSQWAREADFHTAEDDRPLVAQFAANNGPVLAHAVELMAPYADAFCLNCGCPQRWAIQDGLGCALTLNPDAMVDLVRHARAAVPHHPVSVKVRIRDTAAETVELVRRAEAMGAAWISVHGRTPAERHQPVHYDMLKLVKDSVSVPVVANGDIFTLKDADRVWNETGCDGIMAARGLLANPGLFEGGRYVSREVIGDFLGEALCTGLHTSLLQHHLNFMLEPIMGRADRQEFGRLPSATAMMTFLEERFDIKVNLPLTNPSPHMTQVH</sequence>
<evidence type="ECO:0000259" key="1">
    <source>
        <dbReference type="Pfam" id="PF01207"/>
    </source>
</evidence>
<dbReference type="GeneID" id="5889076"/>
<dbReference type="RefSeq" id="XP_001743955.1">
    <property type="nucleotide sequence ID" value="XM_001743903.1"/>
</dbReference>
<reference evidence="2 3" key="1">
    <citation type="journal article" date="2008" name="Nature">
        <title>The genome of the choanoflagellate Monosiga brevicollis and the origin of metazoans.</title>
        <authorList>
            <consortium name="JGI Sequencing"/>
            <person name="King N."/>
            <person name="Westbrook M.J."/>
            <person name="Young S.L."/>
            <person name="Kuo A."/>
            <person name="Abedin M."/>
            <person name="Chapman J."/>
            <person name="Fairclough S."/>
            <person name="Hellsten U."/>
            <person name="Isogai Y."/>
            <person name="Letunic I."/>
            <person name="Marr M."/>
            <person name="Pincus D."/>
            <person name="Putnam N."/>
            <person name="Rokas A."/>
            <person name="Wright K.J."/>
            <person name="Zuzow R."/>
            <person name="Dirks W."/>
            <person name="Good M."/>
            <person name="Goodstein D."/>
            <person name="Lemons D."/>
            <person name="Li W."/>
            <person name="Lyons J.B."/>
            <person name="Morris A."/>
            <person name="Nichols S."/>
            <person name="Richter D.J."/>
            <person name="Salamov A."/>
            <person name="Bork P."/>
            <person name="Lim W.A."/>
            <person name="Manning G."/>
            <person name="Miller W.T."/>
            <person name="McGinnis W."/>
            <person name="Shapiro H."/>
            <person name="Tjian R."/>
            <person name="Grigoriev I.V."/>
            <person name="Rokhsar D."/>
        </authorList>
    </citation>
    <scope>NUCLEOTIDE SEQUENCE [LARGE SCALE GENOMIC DNA]</scope>
    <source>
        <strain evidence="3">MX1 / ATCC 50154</strain>
    </source>
</reference>
<dbReference type="InterPro" id="IPR035587">
    <property type="entry name" value="DUS-like_FMN-bd"/>
</dbReference>
<organism evidence="2 3">
    <name type="scientific">Monosiga brevicollis</name>
    <name type="common">Choanoflagellate</name>
    <dbReference type="NCBI Taxonomy" id="81824"/>
    <lineage>
        <taxon>Eukaryota</taxon>
        <taxon>Choanoflagellata</taxon>
        <taxon>Craspedida</taxon>
        <taxon>Salpingoecidae</taxon>
        <taxon>Monosiga</taxon>
    </lineage>
</organism>
<evidence type="ECO:0000313" key="2">
    <source>
        <dbReference type="EMBL" id="EDQ91533.1"/>
    </source>
</evidence>
<dbReference type="GO" id="GO:0017150">
    <property type="term" value="F:tRNA dihydrouridine synthase activity"/>
    <property type="evidence" value="ECO:0000318"/>
    <property type="project" value="GO_Central"/>
</dbReference>
<dbReference type="SUPFAM" id="SSF51395">
    <property type="entry name" value="FMN-linked oxidoreductases"/>
    <property type="match status" value="1"/>
</dbReference>